<dbReference type="Pfam" id="PF00781">
    <property type="entry name" value="DAGK_cat"/>
    <property type="match status" value="1"/>
</dbReference>
<dbReference type="Gene3D" id="3.40.50.10330">
    <property type="entry name" value="Probable inorganic polyphosphate/atp-NAD kinase, domain 1"/>
    <property type="match status" value="1"/>
</dbReference>
<reference evidence="6" key="1">
    <citation type="submission" date="2021-01" db="EMBL/GenBank/DDBJ databases">
        <authorList>
            <person name="Corre E."/>
            <person name="Pelletier E."/>
            <person name="Niang G."/>
            <person name="Scheremetjew M."/>
            <person name="Finn R."/>
            <person name="Kale V."/>
            <person name="Holt S."/>
            <person name="Cochrane G."/>
            <person name="Meng A."/>
            <person name="Brown T."/>
            <person name="Cohen L."/>
        </authorList>
    </citation>
    <scope>NUCLEOTIDE SEQUENCE</scope>
    <source>
        <strain evidence="6">CCMP1756</strain>
    </source>
</reference>
<gene>
    <name evidence="6" type="ORF">PCAL00307_LOCUS19435</name>
    <name evidence="7" type="ORF">PECAL_1P34800</name>
</gene>
<dbReference type="EMBL" id="HBIW01022547">
    <property type="protein sequence ID" value="CAE0703987.1"/>
    <property type="molecule type" value="Transcribed_RNA"/>
</dbReference>
<dbReference type="Pfam" id="PF19279">
    <property type="entry name" value="YegS_C"/>
    <property type="match status" value="1"/>
</dbReference>
<reference evidence="7" key="2">
    <citation type="submission" date="2021-11" db="EMBL/GenBank/DDBJ databases">
        <authorList>
            <consortium name="Genoscope - CEA"/>
            <person name="William W."/>
        </authorList>
    </citation>
    <scope>NUCLEOTIDE SEQUENCE</scope>
</reference>
<keyword evidence="2" id="KW-0547">Nucleotide-binding</keyword>
<dbReference type="GO" id="GO:0001727">
    <property type="term" value="F:lipid kinase activity"/>
    <property type="evidence" value="ECO:0007669"/>
    <property type="project" value="TreeGrafter"/>
</dbReference>
<organism evidence="6">
    <name type="scientific">Pelagomonas calceolata</name>
    <dbReference type="NCBI Taxonomy" id="35677"/>
    <lineage>
        <taxon>Eukaryota</taxon>
        <taxon>Sar</taxon>
        <taxon>Stramenopiles</taxon>
        <taxon>Ochrophyta</taxon>
        <taxon>Pelagophyceae</taxon>
        <taxon>Pelagomonadales</taxon>
        <taxon>Pelagomonadaceae</taxon>
        <taxon>Pelagomonas</taxon>
    </lineage>
</organism>
<evidence type="ECO:0000313" key="6">
    <source>
        <dbReference type="EMBL" id="CAE0703987.1"/>
    </source>
</evidence>
<evidence type="ECO:0000313" key="8">
    <source>
        <dbReference type="Proteomes" id="UP000789595"/>
    </source>
</evidence>
<dbReference type="PROSITE" id="PS50146">
    <property type="entry name" value="DAGK"/>
    <property type="match status" value="1"/>
</dbReference>
<sequence length="455" mass="48490">MALQDALLEIGSDDEVTVDGESLDVADILRAQPTPDNCGVEVTTCARQSGWCATRARVLRTRTLRVRDGAATAKHLTQLSKRLSPDAPHKVLVVVNPAGGTGRAQKVFERDVAPVFYAANIEADVVVTKAQGDAMERCRVVAAAPQVTYDGVVVVGGDGTLSEVVRGLADGASTLADPEQRLRSIRVAHCPGGTGNACHASVASAGGDVIGSAVDVAYNVARGFSCSMGLVRYEFGERRPPFISFLAMEWGLVADVDLGSEGFRWLGALRTTLAAIWYILRLKRHRATLSWLPCTQPARKGGLFAPSRLPPLGAPLPPPWRTERRDATYQLMMACNVSHVDETTPMAPAAGLDDGAIHLVFTRLRPGFLARVDLIDGFLKLDGGKHIHKRSFQSHRCRALRLVPAADDDSRTGLDGEAVPSGAIQAEIFPGALRVFCAAPLAAARTAVSPPERAA</sequence>
<dbReference type="PANTHER" id="PTHR12358">
    <property type="entry name" value="SPHINGOSINE KINASE"/>
    <property type="match status" value="1"/>
</dbReference>
<evidence type="ECO:0000313" key="7">
    <source>
        <dbReference type="EMBL" id="CAH0366964.1"/>
    </source>
</evidence>
<dbReference type="InterPro" id="IPR017438">
    <property type="entry name" value="ATP-NAD_kinase_N"/>
</dbReference>
<keyword evidence="1" id="KW-0808">Transferase</keyword>
<feature type="domain" description="DAGKc" evidence="5">
    <location>
        <begin position="86"/>
        <end position="197"/>
    </location>
</feature>
<keyword evidence="3" id="KW-0418">Kinase</keyword>
<evidence type="ECO:0000256" key="2">
    <source>
        <dbReference type="ARBA" id="ARBA00022741"/>
    </source>
</evidence>
<dbReference type="SMART" id="SM00046">
    <property type="entry name" value="DAGKc"/>
    <property type="match status" value="1"/>
</dbReference>
<protein>
    <recommendedName>
        <fullName evidence="5">DAGKc domain-containing protein</fullName>
    </recommendedName>
</protein>
<dbReference type="GO" id="GO:0005524">
    <property type="term" value="F:ATP binding"/>
    <property type="evidence" value="ECO:0007669"/>
    <property type="project" value="UniProtKB-KW"/>
</dbReference>
<proteinExistence type="predicted"/>
<dbReference type="InterPro" id="IPR045540">
    <property type="entry name" value="YegS/DAGK_C"/>
</dbReference>
<dbReference type="AlphaFoldDB" id="A0A7S4A531"/>
<evidence type="ECO:0000256" key="1">
    <source>
        <dbReference type="ARBA" id="ARBA00022679"/>
    </source>
</evidence>
<name>A0A7S4A531_9STRA</name>
<evidence type="ECO:0000259" key="5">
    <source>
        <dbReference type="PROSITE" id="PS50146"/>
    </source>
</evidence>
<evidence type="ECO:0000256" key="4">
    <source>
        <dbReference type="ARBA" id="ARBA00022840"/>
    </source>
</evidence>
<keyword evidence="4" id="KW-0067">ATP-binding</keyword>
<keyword evidence="8" id="KW-1185">Reference proteome</keyword>
<dbReference type="GO" id="GO:0016020">
    <property type="term" value="C:membrane"/>
    <property type="evidence" value="ECO:0007669"/>
    <property type="project" value="TreeGrafter"/>
</dbReference>
<evidence type="ECO:0000256" key="3">
    <source>
        <dbReference type="ARBA" id="ARBA00022777"/>
    </source>
</evidence>
<dbReference type="OrthoDB" id="3853857at2759"/>
<dbReference type="EMBL" id="CAKKNE010000001">
    <property type="protein sequence ID" value="CAH0366964.1"/>
    <property type="molecule type" value="Genomic_DNA"/>
</dbReference>
<dbReference type="GO" id="GO:0005737">
    <property type="term" value="C:cytoplasm"/>
    <property type="evidence" value="ECO:0007669"/>
    <property type="project" value="TreeGrafter"/>
</dbReference>
<dbReference type="InterPro" id="IPR001206">
    <property type="entry name" value="Diacylglycerol_kinase_cat_dom"/>
</dbReference>
<dbReference type="SUPFAM" id="SSF111331">
    <property type="entry name" value="NAD kinase/diacylglycerol kinase-like"/>
    <property type="match status" value="1"/>
</dbReference>
<dbReference type="Gene3D" id="2.60.200.40">
    <property type="match status" value="1"/>
</dbReference>
<dbReference type="InterPro" id="IPR016064">
    <property type="entry name" value="NAD/diacylglycerol_kinase_sf"/>
</dbReference>
<dbReference type="Proteomes" id="UP000789595">
    <property type="component" value="Unassembled WGS sequence"/>
</dbReference>
<dbReference type="PANTHER" id="PTHR12358:SF31">
    <property type="entry name" value="ACYLGLYCEROL KINASE, MITOCHONDRIAL"/>
    <property type="match status" value="1"/>
</dbReference>
<dbReference type="InterPro" id="IPR050187">
    <property type="entry name" value="Lipid_Phosphate_FormReg"/>
</dbReference>
<dbReference type="GO" id="GO:0046512">
    <property type="term" value="P:sphingosine biosynthetic process"/>
    <property type="evidence" value="ECO:0007669"/>
    <property type="project" value="TreeGrafter"/>
</dbReference>
<accession>A0A7S4A531</accession>